<proteinExistence type="predicted"/>
<dbReference type="GO" id="GO:0005829">
    <property type="term" value="C:cytosol"/>
    <property type="evidence" value="ECO:0007669"/>
    <property type="project" value="TreeGrafter"/>
</dbReference>
<dbReference type="EMBL" id="BARV01016868">
    <property type="protein sequence ID" value="GAI31461.1"/>
    <property type="molecule type" value="Genomic_DNA"/>
</dbReference>
<organism evidence="2">
    <name type="scientific">marine sediment metagenome</name>
    <dbReference type="NCBI Taxonomy" id="412755"/>
    <lineage>
        <taxon>unclassified sequences</taxon>
        <taxon>metagenomes</taxon>
        <taxon>ecological metagenomes</taxon>
    </lineage>
</organism>
<protein>
    <recommendedName>
        <fullName evidence="1">KARI N-terminal Rossmann domain-containing protein</fullName>
    </recommendedName>
</protein>
<dbReference type="GO" id="GO:0009097">
    <property type="term" value="P:isoleucine biosynthetic process"/>
    <property type="evidence" value="ECO:0007669"/>
    <property type="project" value="TreeGrafter"/>
</dbReference>
<dbReference type="InterPro" id="IPR036291">
    <property type="entry name" value="NAD(P)-bd_dom_sf"/>
</dbReference>
<reference evidence="2" key="1">
    <citation type="journal article" date="2014" name="Front. Microbiol.">
        <title>High frequency of phylogenetically diverse reductive dehalogenase-homologous genes in deep subseafloor sedimentary metagenomes.</title>
        <authorList>
            <person name="Kawai M."/>
            <person name="Futagami T."/>
            <person name="Toyoda A."/>
            <person name="Takaki Y."/>
            <person name="Nishi S."/>
            <person name="Hori S."/>
            <person name="Arai W."/>
            <person name="Tsubouchi T."/>
            <person name="Morono Y."/>
            <person name="Uchiyama I."/>
            <person name="Ito T."/>
            <person name="Fujiyama A."/>
            <person name="Inagaki F."/>
            <person name="Takami H."/>
        </authorList>
    </citation>
    <scope>NUCLEOTIDE SEQUENCE</scope>
    <source>
        <strain evidence="2">Expedition CK06-06</strain>
    </source>
</reference>
<evidence type="ECO:0000313" key="2">
    <source>
        <dbReference type="EMBL" id="GAI31461.1"/>
    </source>
</evidence>
<name>X1NMN7_9ZZZZ</name>
<dbReference type="PANTHER" id="PTHR21371:SF1">
    <property type="entry name" value="KETOL-ACID REDUCTOISOMERASE, MITOCHONDRIAL"/>
    <property type="match status" value="1"/>
</dbReference>
<comment type="caution">
    <text evidence="2">The sequence shown here is derived from an EMBL/GenBank/DDBJ whole genome shotgun (WGS) entry which is preliminary data.</text>
</comment>
<gene>
    <name evidence="2" type="ORF">S06H3_28853</name>
</gene>
<evidence type="ECO:0000259" key="1">
    <source>
        <dbReference type="PROSITE" id="PS51850"/>
    </source>
</evidence>
<dbReference type="Pfam" id="PF07991">
    <property type="entry name" value="KARI_N"/>
    <property type="match status" value="1"/>
</dbReference>
<dbReference type="AlphaFoldDB" id="X1NMN7"/>
<sequence length="63" mass="6959">MAEIHYDKDINMNILKGKKIAIIGYGSQGHAHAQNLSESGMDVIVGELEGSKPWNMAREKGFE</sequence>
<dbReference type="PROSITE" id="PS51850">
    <property type="entry name" value="KARI_N"/>
    <property type="match status" value="1"/>
</dbReference>
<dbReference type="InterPro" id="IPR013023">
    <property type="entry name" value="KARI"/>
</dbReference>
<dbReference type="Gene3D" id="3.40.50.720">
    <property type="entry name" value="NAD(P)-binding Rossmann-like Domain"/>
    <property type="match status" value="1"/>
</dbReference>
<feature type="non-terminal residue" evidence="2">
    <location>
        <position position="63"/>
    </location>
</feature>
<dbReference type="GO" id="GO:0004455">
    <property type="term" value="F:ketol-acid reductoisomerase activity"/>
    <property type="evidence" value="ECO:0007669"/>
    <property type="project" value="TreeGrafter"/>
</dbReference>
<dbReference type="InterPro" id="IPR013116">
    <property type="entry name" value="KARI_N"/>
</dbReference>
<accession>X1NMN7</accession>
<dbReference type="GO" id="GO:0009099">
    <property type="term" value="P:L-valine biosynthetic process"/>
    <property type="evidence" value="ECO:0007669"/>
    <property type="project" value="TreeGrafter"/>
</dbReference>
<dbReference type="PANTHER" id="PTHR21371">
    <property type="entry name" value="KETOL-ACID REDUCTOISOMERASE, MITOCHONDRIAL"/>
    <property type="match status" value="1"/>
</dbReference>
<feature type="domain" description="KARI N-terminal Rossmann" evidence="1">
    <location>
        <begin position="2"/>
        <end position="63"/>
    </location>
</feature>
<dbReference type="SUPFAM" id="SSF51735">
    <property type="entry name" value="NAD(P)-binding Rossmann-fold domains"/>
    <property type="match status" value="1"/>
</dbReference>